<evidence type="ECO:0000256" key="4">
    <source>
        <dbReference type="SAM" id="MobiDB-lite"/>
    </source>
</evidence>
<evidence type="ECO:0000256" key="1">
    <source>
        <dbReference type="ARBA" id="ARBA00001961"/>
    </source>
</evidence>
<evidence type="ECO:0000256" key="2">
    <source>
        <dbReference type="ARBA" id="ARBA00022964"/>
    </source>
</evidence>
<dbReference type="Gene3D" id="2.60.120.620">
    <property type="entry name" value="q2cbj1_9rhob like domain"/>
    <property type="match status" value="1"/>
</dbReference>
<dbReference type="GO" id="GO:0031418">
    <property type="term" value="F:L-ascorbic acid binding"/>
    <property type="evidence" value="ECO:0007669"/>
    <property type="project" value="InterPro"/>
</dbReference>
<keyword evidence="2" id="KW-0223">Dioxygenase</keyword>
<dbReference type="GO" id="GO:0016705">
    <property type="term" value="F:oxidoreductase activity, acting on paired donors, with incorporation or reduction of molecular oxygen"/>
    <property type="evidence" value="ECO:0007669"/>
    <property type="project" value="InterPro"/>
</dbReference>
<dbReference type="OrthoDB" id="69177at2759"/>
<feature type="compositionally biased region" description="Basic and acidic residues" evidence="4">
    <location>
        <begin position="25"/>
        <end position="35"/>
    </location>
</feature>
<comment type="caution">
    <text evidence="6">The sequence shown here is derived from an EMBL/GenBank/DDBJ whole genome shotgun (WGS) entry which is preliminary data.</text>
</comment>
<keyword evidence="7" id="KW-1185">Reference proteome</keyword>
<evidence type="ECO:0000313" key="6">
    <source>
        <dbReference type="EMBL" id="KAJ1725181.1"/>
    </source>
</evidence>
<evidence type="ECO:0000313" key="7">
    <source>
        <dbReference type="Proteomes" id="UP001149813"/>
    </source>
</evidence>
<evidence type="ECO:0000256" key="3">
    <source>
        <dbReference type="ARBA" id="ARBA00023002"/>
    </source>
</evidence>
<keyword evidence="3" id="KW-0560">Oxidoreductase</keyword>
<comment type="cofactor">
    <cofactor evidence="1">
        <name>L-ascorbate</name>
        <dbReference type="ChEBI" id="CHEBI:38290"/>
    </cofactor>
</comment>
<dbReference type="SMART" id="SM00702">
    <property type="entry name" value="P4Hc"/>
    <property type="match status" value="1"/>
</dbReference>
<accession>A0A9W7Y553</accession>
<evidence type="ECO:0000259" key="5">
    <source>
        <dbReference type="SMART" id="SM00702"/>
    </source>
</evidence>
<dbReference type="EMBL" id="JANBOJ010000010">
    <property type="protein sequence ID" value="KAJ1725181.1"/>
    <property type="molecule type" value="Genomic_DNA"/>
</dbReference>
<dbReference type="GO" id="GO:0051213">
    <property type="term" value="F:dioxygenase activity"/>
    <property type="evidence" value="ECO:0007669"/>
    <property type="project" value="UniProtKB-KW"/>
</dbReference>
<dbReference type="Proteomes" id="UP001149813">
    <property type="component" value="Unassembled WGS sequence"/>
</dbReference>
<dbReference type="InterPro" id="IPR006620">
    <property type="entry name" value="Pro_4_hyd_alph"/>
</dbReference>
<dbReference type="GO" id="GO:0005506">
    <property type="term" value="F:iron ion binding"/>
    <property type="evidence" value="ECO:0007669"/>
    <property type="project" value="InterPro"/>
</dbReference>
<proteinExistence type="predicted"/>
<name>A0A9W7Y553_9FUNG</name>
<feature type="domain" description="Prolyl 4-hydroxylase alpha subunit" evidence="5">
    <location>
        <begin position="70"/>
        <end position="233"/>
    </location>
</feature>
<feature type="region of interest" description="Disordered" evidence="4">
    <location>
        <begin position="25"/>
        <end position="45"/>
    </location>
</feature>
<organism evidence="6 7">
    <name type="scientific">Coemansia erecta</name>
    <dbReference type="NCBI Taxonomy" id="147472"/>
    <lineage>
        <taxon>Eukaryota</taxon>
        <taxon>Fungi</taxon>
        <taxon>Fungi incertae sedis</taxon>
        <taxon>Zoopagomycota</taxon>
        <taxon>Kickxellomycotina</taxon>
        <taxon>Kickxellomycetes</taxon>
        <taxon>Kickxellales</taxon>
        <taxon>Kickxellaceae</taxon>
        <taxon>Coemansia</taxon>
    </lineage>
</organism>
<protein>
    <recommendedName>
        <fullName evidence="5">Prolyl 4-hydroxylase alpha subunit domain-containing protein</fullName>
    </recommendedName>
</protein>
<sequence length="315" mass="34094">MSDSDDIDLFAELSAEDRLELDRLNTQRQRQHDDTSDPAAGPSTLSFQRRRYLQNAFTPTPATLCLKSQPPVNLGQPFSPAERQAILAMLRTHTGAQGWTQGRHGAFPTRDIPLAALPSADSVRSTLAAYLFPQLEKRTGISRSFWAFRDLFVIGYHAENQRALEVHTDGCLASLTMLLNEPDEFAGGGTYFADFGMLIRQTPGDAWVHDAKLRHSGVEITEGVRIVLAIEPSGWHSHCPISWHSPGNGGLKIGPPCSATHCSYVGGDGGVLDAGGSESLGVPAGRAYAVAAKTANSTAVSFIVYVRYVVVVVYE</sequence>
<reference evidence="6" key="1">
    <citation type="submission" date="2022-07" db="EMBL/GenBank/DDBJ databases">
        <title>Phylogenomic reconstructions and comparative analyses of Kickxellomycotina fungi.</title>
        <authorList>
            <person name="Reynolds N.K."/>
            <person name="Stajich J.E."/>
            <person name="Barry K."/>
            <person name="Grigoriev I.V."/>
            <person name="Crous P."/>
            <person name="Smith M.E."/>
        </authorList>
    </citation>
    <scope>NUCLEOTIDE SEQUENCE</scope>
    <source>
        <strain evidence="6">NBRC 32514</strain>
    </source>
</reference>
<dbReference type="AlphaFoldDB" id="A0A9W7Y553"/>
<gene>
    <name evidence="6" type="ORF">LPJ53_000604</name>
</gene>